<dbReference type="InterPro" id="IPR037123">
    <property type="entry name" value="PRibGlycinamide_synth_C_sf"/>
</dbReference>
<comment type="pathway">
    <text evidence="3 12">Purine metabolism; IMP biosynthesis via de novo pathway; N(1)-(5-phospho-D-ribosyl)glycinamide from 5-phospho-alpha-D-ribose 1-diphosphate: step 2/2.</text>
</comment>
<dbReference type="GO" id="GO:0046872">
    <property type="term" value="F:metal ion binding"/>
    <property type="evidence" value="ECO:0007669"/>
    <property type="project" value="InterPro"/>
</dbReference>
<evidence type="ECO:0000256" key="2">
    <source>
        <dbReference type="ARBA" id="ARBA00001946"/>
    </source>
</evidence>
<dbReference type="Pfam" id="PF02843">
    <property type="entry name" value="GARS_C"/>
    <property type="match status" value="1"/>
</dbReference>
<dbReference type="GO" id="GO:0009113">
    <property type="term" value="P:purine nucleobase biosynthetic process"/>
    <property type="evidence" value="ECO:0007669"/>
    <property type="project" value="InterPro"/>
</dbReference>
<evidence type="ECO:0000256" key="3">
    <source>
        <dbReference type="ARBA" id="ARBA00005174"/>
    </source>
</evidence>
<evidence type="ECO:0000256" key="11">
    <source>
        <dbReference type="ARBA" id="ARBA00042864"/>
    </source>
</evidence>
<protein>
    <recommendedName>
        <fullName evidence="4 12">Phosphoribosylamine--glycine ligase</fullName>
        <ecNumber evidence="4 12">6.3.4.13</ecNumber>
    </recommendedName>
    <alternativeName>
        <fullName evidence="12">GARS</fullName>
    </alternativeName>
    <alternativeName>
        <fullName evidence="10 12">Glycinamide ribonucleotide synthetase</fullName>
    </alternativeName>
    <alternativeName>
        <fullName evidence="11 12">Phosphoribosylglycinamide synthetase</fullName>
    </alternativeName>
</protein>
<dbReference type="InterPro" id="IPR020560">
    <property type="entry name" value="PRibGlycinamide_synth_C-dom"/>
</dbReference>
<dbReference type="Gene3D" id="3.40.50.20">
    <property type="match status" value="1"/>
</dbReference>
<evidence type="ECO:0000313" key="15">
    <source>
        <dbReference type="EMBL" id="OGI60847.1"/>
    </source>
</evidence>
<evidence type="ECO:0000256" key="9">
    <source>
        <dbReference type="ARBA" id="ARBA00038345"/>
    </source>
</evidence>
<dbReference type="AlphaFoldDB" id="A0A1F6UTY6"/>
<dbReference type="PANTHER" id="PTHR43472">
    <property type="entry name" value="PHOSPHORIBOSYLAMINE--GLYCINE LIGASE"/>
    <property type="match status" value="1"/>
</dbReference>
<dbReference type="Gene3D" id="3.90.600.10">
    <property type="entry name" value="Phosphoribosylglycinamide synthetase, C-terminal domain"/>
    <property type="match status" value="1"/>
</dbReference>
<dbReference type="InterPro" id="IPR020561">
    <property type="entry name" value="PRibGlycinamid_synth_ATP-grasp"/>
</dbReference>
<keyword evidence="6 13" id="KW-0547">Nucleotide-binding</keyword>
<gene>
    <name evidence="12" type="primary">purD</name>
    <name evidence="15" type="ORF">A2814_03490</name>
</gene>
<comment type="catalytic activity">
    <reaction evidence="12">
        <text>5-phospho-beta-D-ribosylamine + glycine + ATP = N(1)-(5-phospho-beta-D-ribosyl)glycinamide + ADP + phosphate + H(+)</text>
        <dbReference type="Rhea" id="RHEA:17453"/>
        <dbReference type="ChEBI" id="CHEBI:15378"/>
        <dbReference type="ChEBI" id="CHEBI:30616"/>
        <dbReference type="ChEBI" id="CHEBI:43474"/>
        <dbReference type="ChEBI" id="CHEBI:57305"/>
        <dbReference type="ChEBI" id="CHEBI:58681"/>
        <dbReference type="ChEBI" id="CHEBI:143788"/>
        <dbReference type="ChEBI" id="CHEBI:456216"/>
        <dbReference type="EC" id="6.3.4.13"/>
    </reaction>
</comment>
<reference evidence="15 16" key="1">
    <citation type="journal article" date="2016" name="Nat. Commun.">
        <title>Thousands of microbial genomes shed light on interconnected biogeochemical processes in an aquifer system.</title>
        <authorList>
            <person name="Anantharaman K."/>
            <person name="Brown C.T."/>
            <person name="Hug L.A."/>
            <person name="Sharon I."/>
            <person name="Castelle C.J."/>
            <person name="Probst A.J."/>
            <person name="Thomas B.C."/>
            <person name="Singh A."/>
            <person name="Wilkins M.J."/>
            <person name="Karaoz U."/>
            <person name="Brodie E.L."/>
            <person name="Williams K.H."/>
            <person name="Hubbard S.S."/>
            <person name="Banfield J.F."/>
        </authorList>
    </citation>
    <scope>NUCLEOTIDE SEQUENCE [LARGE SCALE GENOMIC DNA]</scope>
</reference>
<evidence type="ECO:0000259" key="14">
    <source>
        <dbReference type="PROSITE" id="PS50975"/>
    </source>
</evidence>
<evidence type="ECO:0000256" key="10">
    <source>
        <dbReference type="ARBA" id="ARBA00042242"/>
    </source>
</evidence>
<dbReference type="FunFam" id="3.30.1490.20:FF:000006">
    <property type="entry name" value="phosphoribosylamine--glycine ligase, chloroplastic-like"/>
    <property type="match status" value="1"/>
</dbReference>
<evidence type="ECO:0000256" key="4">
    <source>
        <dbReference type="ARBA" id="ARBA00013255"/>
    </source>
</evidence>
<dbReference type="SUPFAM" id="SSF56059">
    <property type="entry name" value="Glutathione synthetase ATP-binding domain-like"/>
    <property type="match status" value="1"/>
</dbReference>
<evidence type="ECO:0000256" key="5">
    <source>
        <dbReference type="ARBA" id="ARBA00022598"/>
    </source>
</evidence>
<dbReference type="Pfam" id="PF01071">
    <property type="entry name" value="GARS_A"/>
    <property type="match status" value="1"/>
</dbReference>
<dbReference type="Pfam" id="PF02844">
    <property type="entry name" value="GARS_N"/>
    <property type="match status" value="1"/>
</dbReference>
<dbReference type="InterPro" id="IPR013815">
    <property type="entry name" value="ATP_grasp_subdomain_1"/>
</dbReference>
<evidence type="ECO:0000313" key="16">
    <source>
        <dbReference type="Proteomes" id="UP000177869"/>
    </source>
</evidence>
<dbReference type="NCBIfam" id="TIGR00877">
    <property type="entry name" value="purD"/>
    <property type="match status" value="1"/>
</dbReference>
<dbReference type="STRING" id="1801732.A2814_03490"/>
<evidence type="ECO:0000256" key="8">
    <source>
        <dbReference type="ARBA" id="ARBA00022840"/>
    </source>
</evidence>
<keyword evidence="7 12" id="KW-0658">Purine biosynthesis</keyword>
<comment type="cofactor">
    <cofactor evidence="2">
        <name>Mg(2+)</name>
        <dbReference type="ChEBI" id="CHEBI:18420"/>
    </cofactor>
</comment>
<dbReference type="SMART" id="SM01210">
    <property type="entry name" value="GARS_C"/>
    <property type="match status" value="1"/>
</dbReference>
<dbReference type="SUPFAM" id="SSF52440">
    <property type="entry name" value="PreATP-grasp domain"/>
    <property type="match status" value="1"/>
</dbReference>
<dbReference type="FunFam" id="3.90.600.10:FF:000001">
    <property type="entry name" value="Trifunctional purine biosynthetic protein adenosine-3"/>
    <property type="match status" value="1"/>
</dbReference>
<dbReference type="GO" id="GO:0004637">
    <property type="term" value="F:phosphoribosylamine-glycine ligase activity"/>
    <property type="evidence" value="ECO:0007669"/>
    <property type="project" value="UniProtKB-UniRule"/>
</dbReference>
<comment type="cofactor">
    <cofactor evidence="1">
        <name>Mn(2+)</name>
        <dbReference type="ChEBI" id="CHEBI:29035"/>
    </cofactor>
</comment>
<dbReference type="InterPro" id="IPR000115">
    <property type="entry name" value="PRibGlycinamide_synth"/>
</dbReference>
<dbReference type="InterPro" id="IPR011054">
    <property type="entry name" value="Rudment_hybrid_motif"/>
</dbReference>
<dbReference type="Gene3D" id="3.30.1490.20">
    <property type="entry name" value="ATP-grasp fold, A domain"/>
    <property type="match status" value="1"/>
</dbReference>
<feature type="domain" description="ATP-grasp" evidence="14">
    <location>
        <begin position="110"/>
        <end position="323"/>
    </location>
</feature>
<name>A0A1F6UTY6_9BACT</name>
<dbReference type="InterPro" id="IPR011761">
    <property type="entry name" value="ATP-grasp"/>
</dbReference>
<dbReference type="PROSITE" id="PS50975">
    <property type="entry name" value="ATP_GRASP"/>
    <property type="match status" value="1"/>
</dbReference>
<dbReference type="PROSITE" id="PS00184">
    <property type="entry name" value="GARS"/>
    <property type="match status" value="1"/>
</dbReference>
<proteinExistence type="inferred from homology"/>
<dbReference type="SUPFAM" id="SSF51246">
    <property type="entry name" value="Rudiment single hybrid motif"/>
    <property type="match status" value="1"/>
</dbReference>
<sequence>MNKQKILIIGGGGREHAIGWKIAQSPKAGQIFFAPGNAGTLKIGTNVSISPTDISKLIEFVKKEKIDLTLALPDDPLALGIVNEFQKQSLRIWGPTKQASKLEWSKAYAKDFMKAHNLPTAKFEIFNDFEKAKNYVKRQSLPVVVKASGLALGKGVIICQTYDEANDALENILIKKVFGNAGDEVVIEEFLLGLEISAHAFSDGKNYKMFPSSQDHKKIAEGDTGLNTGGMGTIAPLPSLQFHRQVVDEKLLKIIEETIVAPTLQALASLGAPFTGLLYPGLILTADGPKILEYNARFGDPEAQTYMRLLDTDILEIFDACVDQRLNELEIKWKEKFACNIVLASGGYPENYEKRKTISGIDEAEMQTDIIIFHAGTKMMDGKLVTNGGRVLGVSAISNSLDEALQKAYKAIEKISFEGMYYRKDIGKKVLALQA</sequence>
<evidence type="ECO:0000256" key="13">
    <source>
        <dbReference type="PROSITE-ProRule" id="PRU00409"/>
    </source>
</evidence>
<dbReference type="Gene3D" id="3.30.470.20">
    <property type="entry name" value="ATP-grasp fold, B domain"/>
    <property type="match status" value="1"/>
</dbReference>
<dbReference type="EMBL" id="MFTI01000013">
    <property type="protein sequence ID" value="OGI60847.1"/>
    <property type="molecule type" value="Genomic_DNA"/>
</dbReference>
<dbReference type="SMART" id="SM01209">
    <property type="entry name" value="GARS_A"/>
    <property type="match status" value="1"/>
</dbReference>
<dbReference type="GO" id="GO:0006189">
    <property type="term" value="P:'de novo' IMP biosynthetic process"/>
    <property type="evidence" value="ECO:0007669"/>
    <property type="project" value="UniProtKB-UniRule"/>
</dbReference>
<dbReference type="UniPathway" id="UPA00074">
    <property type="reaction ID" value="UER00125"/>
</dbReference>
<evidence type="ECO:0000256" key="12">
    <source>
        <dbReference type="HAMAP-Rule" id="MF_00138"/>
    </source>
</evidence>
<comment type="similarity">
    <text evidence="9 12">Belongs to the GARS family.</text>
</comment>
<evidence type="ECO:0000256" key="6">
    <source>
        <dbReference type="ARBA" id="ARBA00022741"/>
    </source>
</evidence>
<comment type="caution">
    <text evidence="15">The sequence shown here is derived from an EMBL/GenBank/DDBJ whole genome shotgun (WGS) entry which is preliminary data.</text>
</comment>
<accession>A0A1F6UTY6</accession>
<dbReference type="InterPro" id="IPR020562">
    <property type="entry name" value="PRibGlycinamide_synth_N"/>
</dbReference>
<dbReference type="EC" id="6.3.4.13" evidence="4 12"/>
<evidence type="ECO:0000256" key="7">
    <source>
        <dbReference type="ARBA" id="ARBA00022755"/>
    </source>
</evidence>
<keyword evidence="8 13" id="KW-0067">ATP-binding</keyword>
<keyword evidence="5 12" id="KW-0436">Ligase</keyword>
<dbReference type="GO" id="GO:0005524">
    <property type="term" value="F:ATP binding"/>
    <property type="evidence" value="ECO:0007669"/>
    <property type="project" value="UniProtKB-UniRule"/>
</dbReference>
<dbReference type="Proteomes" id="UP000177869">
    <property type="component" value="Unassembled WGS sequence"/>
</dbReference>
<dbReference type="InterPro" id="IPR016185">
    <property type="entry name" value="PreATP-grasp_dom_sf"/>
</dbReference>
<dbReference type="PANTHER" id="PTHR43472:SF1">
    <property type="entry name" value="PHOSPHORIBOSYLAMINE--GLYCINE LIGASE, CHLOROPLASTIC"/>
    <property type="match status" value="1"/>
</dbReference>
<organism evidence="15 16">
    <name type="scientific">Candidatus Nomurabacteria bacterium RIFCSPHIGHO2_01_FULL_38_19</name>
    <dbReference type="NCBI Taxonomy" id="1801732"/>
    <lineage>
        <taxon>Bacteria</taxon>
        <taxon>Candidatus Nomuraibacteriota</taxon>
    </lineage>
</organism>
<evidence type="ECO:0000256" key="1">
    <source>
        <dbReference type="ARBA" id="ARBA00001936"/>
    </source>
</evidence>
<dbReference type="HAMAP" id="MF_00138">
    <property type="entry name" value="GARS"/>
    <property type="match status" value="1"/>
</dbReference>
<dbReference type="InterPro" id="IPR020559">
    <property type="entry name" value="PRibGlycinamide_synth_CS"/>
</dbReference>